<reference evidence="2" key="1">
    <citation type="submission" date="2019-12" db="EMBL/GenBank/DDBJ databases">
        <title>An insight into the sialome of adult female Ixodes ricinus ticks feeding for 6 days.</title>
        <authorList>
            <person name="Perner J."/>
            <person name="Ribeiro J.M.C."/>
        </authorList>
    </citation>
    <scope>NUCLEOTIDE SEQUENCE</scope>
    <source>
        <strain evidence="2">Semi-engorged</strain>
        <tissue evidence="2">Salivary glands</tissue>
    </source>
</reference>
<name>A0A6B0V405_IXORI</name>
<evidence type="ECO:0000256" key="1">
    <source>
        <dbReference type="SAM" id="MobiDB-lite"/>
    </source>
</evidence>
<organism evidence="2">
    <name type="scientific">Ixodes ricinus</name>
    <name type="common">Common tick</name>
    <name type="synonym">Acarus ricinus</name>
    <dbReference type="NCBI Taxonomy" id="34613"/>
    <lineage>
        <taxon>Eukaryota</taxon>
        <taxon>Metazoa</taxon>
        <taxon>Ecdysozoa</taxon>
        <taxon>Arthropoda</taxon>
        <taxon>Chelicerata</taxon>
        <taxon>Arachnida</taxon>
        <taxon>Acari</taxon>
        <taxon>Parasitiformes</taxon>
        <taxon>Ixodida</taxon>
        <taxon>Ixodoidea</taxon>
        <taxon>Ixodidae</taxon>
        <taxon>Ixodinae</taxon>
        <taxon>Ixodes</taxon>
    </lineage>
</organism>
<sequence>MRFIHAKYLCLVASFIWKKTCSFFLSFNHNICSRNQDIGGILRSPRILRILRSRHSRHSRRSHRSHRSLHSSRIPGHGLVQGSFPGCIRCLRNPGPRSHSGRSLGRRWLTSQQSRGKSQPGEAGPSRALDAGTTVSECHSRATSGCVRSATASAPSAAWSRCGARSWPRKPPSRRRSKPNPPSWKLAPSVQGDRVGILSLGLVVLSLVNLPSALVCGGR</sequence>
<accession>A0A6B0V405</accession>
<dbReference type="AlphaFoldDB" id="A0A6B0V405"/>
<protein>
    <submittedName>
        <fullName evidence="2">Uncharacterized protein</fullName>
    </submittedName>
</protein>
<feature type="compositionally biased region" description="Basic residues" evidence="1">
    <location>
        <begin position="53"/>
        <end position="70"/>
    </location>
</feature>
<proteinExistence type="predicted"/>
<feature type="region of interest" description="Disordered" evidence="1">
    <location>
        <begin position="160"/>
        <end position="187"/>
    </location>
</feature>
<feature type="region of interest" description="Disordered" evidence="1">
    <location>
        <begin position="53"/>
        <end position="77"/>
    </location>
</feature>
<feature type="region of interest" description="Disordered" evidence="1">
    <location>
        <begin position="95"/>
        <end position="133"/>
    </location>
</feature>
<dbReference type="EMBL" id="GIFC01014452">
    <property type="protein sequence ID" value="MXU96535.1"/>
    <property type="molecule type" value="Transcribed_RNA"/>
</dbReference>
<feature type="compositionally biased region" description="Basic residues" evidence="1">
    <location>
        <begin position="167"/>
        <end position="178"/>
    </location>
</feature>
<evidence type="ECO:0000313" key="2">
    <source>
        <dbReference type="EMBL" id="MXU96535.1"/>
    </source>
</evidence>